<name>A0A841C7W4_9LACT</name>
<accession>A0A841C7W4</accession>
<evidence type="ECO:0000256" key="1">
    <source>
        <dbReference type="SAM" id="Phobius"/>
    </source>
</evidence>
<dbReference type="GO" id="GO:0046677">
    <property type="term" value="P:response to antibiotic"/>
    <property type="evidence" value="ECO:0007669"/>
    <property type="project" value="InterPro"/>
</dbReference>
<dbReference type="GO" id="GO:0008800">
    <property type="term" value="F:beta-lactamase activity"/>
    <property type="evidence" value="ECO:0007669"/>
    <property type="project" value="UniProtKB-EC"/>
</dbReference>
<dbReference type="Gene3D" id="3.40.710.10">
    <property type="entry name" value="DD-peptidase/beta-lactamase superfamily"/>
    <property type="match status" value="1"/>
</dbReference>
<dbReference type="Pfam" id="PF19087">
    <property type="entry name" value="DUF5776"/>
    <property type="match status" value="1"/>
</dbReference>
<reference evidence="4 5" key="1">
    <citation type="submission" date="2020-08" db="EMBL/GenBank/DDBJ databases">
        <title>Genomic Encyclopedia of Type Strains, Phase IV (KMG-IV): sequencing the most valuable type-strain genomes for metagenomic binning, comparative biology and taxonomic classification.</title>
        <authorList>
            <person name="Goeker M."/>
        </authorList>
    </citation>
    <scope>NUCLEOTIDE SEQUENCE [LARGE SCALE GENOMIC DNA]</scope>
    <source>
        <strain evidence="4 5">DSM 14925</strain>
    </source>
</reference>
<dbReference type="InterPro" id="IPR012338">
    <property type="entry name" value="Beta-lactam/transpept-like"/>
</dbReference>
<sequence length="445" mass="49319">MLQSLKQNSKKTIEAIKQRWLPLLALIIFLLPAFFLLPKKDKVEVVKRPPIAKYLSVIPDRAISLKEIQSYTDQTLNSVKNTIKSNTRLSIADLIDQSGYPPVYKLSDGSFISANAKNVGSDVILSNKKISTTVYTTNTVNSLYSPFTSYDNKQYLTIDGNQALKTLAIATTHWGTYYEVSFDGGRTAWLDAKSVSLEDPKLTVLQKTLISKYGNNPNVSITAKLLDSKFTASVNSDRMIYSASLWKLAILYWTQKQILDGKASLSDQLKYVPEVDDTAWRAFVPSGTGSMSKTADDQMYSLQDLINLTAKESDNVASNMLSYYETGKFSLSFQTTINKLAGKTWSFDTRKANTNMVANVLNGLYDEGGAAFNSLFDTSYDGSRIEAAIPDEVSVAHKIGITDEENHDAAVVFTSQPYILVVMTTGNQPDSVITEISKTVYEVMK</sequence>
<dbReference type="PANTHER" id="PTHR35333">
    <property type="entry name" value="BETA-LACTAMASE"/>
    <property type="match status" value="1"/>
</dbReference>
<dbReference type="EMBL" id="JACHHV010000002">
    <property type="protein sequence ID" value="MBB5887330.1"/>
    <property type="molecule type" value="Genomic_DNA"/>
</dbReference>
<protein>
    <submittedName>
        <fullName evidence="4">Beta-lactamase class C</fullName>
        <ecNumber evidence="4">3.5.2.6</ecNumber>
    </submittedName>
</protein>
<dbReference type="EC" id="3.5.2.6" evidence="4"/>
<keyword evidence="5" id="KW-1185">Reference proteome</keyword>
<evidence type="ECO:0000259" key="2">
    <source>
        <dbReference type="Pfam" id="PF13354"/>
    </source>
</evidence>
<gene>
    <name evidence="4" type="ORF">HNQ37_000200</name>
</gene>
<keyword evidence="1" id="KW-1133">Transmembrane helix</keyword>
<dbReference type="InterPro" id="IPR044081">
    <property type="entry name" value="DUF5776"/>
</dbReference>
<dbReference type="GO" id="GO:0030655">
    <property type="term" value="P:beta-lactam antibiotic catabolic process"/>
    <property type="evidence" value="ECO:0007669"/>
    <property type="project" value="InterPro"/>
</dbReference>
<dbReference type="PANTHER" id="PTHR35333:SF3">
    <property type="entry name" value="BETA-LACTAMASE-TYPE TRANSPEPTIDASE FOLD CONTAINING PROTEIN"/>
    <property type="match status" value="1"/>
</dbReference>
<dbReference type="Proteomes" id="UP000562464">
    <property type="component" value="Unassembled WGS sequence"/>
</dbReference>
<dbReference type="InterPro" id="IPR045155">
    <property type="entry name" value="Beta-lactam_cat"/>
</dbReference>
<keyword evidence="4" id="KW-0378">Hydrolase</keyword>
<dbReference type="InterPro" id="IPR000871">
    <property type="entry name" value="Beta-lactam_class-A"/>
</dbReference>
<feature type="domain" description="Beta-lactamase class A catalytic" evidence="2">
    <location>
        <begin position="221"/>
        <end position="424"/>
    </location>
</feature>
<keyword evidence="1" id="KW-0472">Membrane</keyword>
<evidence type="ECO:0000313" key="5">
    <source>
        <dbReference type="Proteomes" id="UP000562464"/>
    </source>
</evidence>
<dbReference type="Pfam" id="PF13354">
    <property type="entry name" value="Beta-lactamase2"/>
    <property type="match status" value="1"/>
</dbReference>
<dbReference type="SUPFAM" id="SSF56601">
    <property type="entry name" value="beta-lactamase/transpeptidase-like"/>
    <property type="match status" value="1"/>
</dbReference>
<proteinExistence type="predicted"/>
<dbReference type="AlphaFoldDB" id="A0A841C7W4"/>
<organism evidence="4 5">
    <name type="scientific">Lactovum miscens</name>
    <dbReference type="NCBI Taxonomy" id="190387"/>
    <lineage>
        <taxon>Bacteria</taxon>
        <taxon>Bacillati</taxon>
        <taxon>Bacillota</taxon>
        <taxon>Bacilli</taxon>
        <taxon>Lactobacillales</taxon>
        <taxon>Streptococcaceae</taxon>
        <taxon>Lactovum</taxon>
    </lineage>
</organism>
<keyword evidence="1" id="KW-0812">Transmembrane</keyword>
<evidence type="ECO:0000259" key="3">
    <source>
        <dbReference type="Pfam" id="PF19087"/>
    </source>
</evidence>
<feature type="domain" description="DUF5776" evidence="3">
    <location>
        <begin position="56"/>
        <end position="119"/>
    </location>
</feature>
<evidence type="ECO:0000313" key="4">
    <source>
        <dbReference type="EMBL" id="MBB5887330.1"/>
    </source>
</evidence>
<dbReference type="RefSeq" id="WP_183538414.1">
    <property type="nucleotide sequence ID" value="NZ_DASWOY010000013.1"/>
</dbReference>
<feature type="transmembrane region" description="Helical" evidence="1">
    <location>
        <begin position="20"/>
        <end position="37"/>
    </location>
</feature>
<dbReference type="SUPFAM" id="SSF82057">
    <property type="entry name" value="Prokaryotic SH3-related domain"/>
    <property type="match status" value="1"/>
</dbReference>
<comment type="caution">
    <text evidence="4">The sequence shown here is derived from an EMBL/GenBank/DDBJ whole genome shotgun (WGS) entry which is preliminary data.</text>
</comment>